<keyword evidence="5 7" id="KW-0067">ATP-binding</keyword>
<keyword evidence="4 7" id="KW-0347">Helicase</keyword>
<dbReference type="PROSITE" id="PS51195">
    <property type="entry name" value="Q_MOTIF"/>
    <property type="match status" value="1"/>
</dbReference>
<feature type="compositionally biased region" description="Basic and acidic residues" evidence="8">
    <location>
        <begin position="441"/>
        <end position="454"/>
    </location>
</feature>
<feature type="domain" description="DEAD-box RNA helicase Q" evidence="11">
    <location>
        <begin position="26"/>
        <end position="54"/>
    </location>
</feature>
<evidence type="ECO:0000259" key="9">
    <source>
        <dbReference type="PROSITE" id="PS51192"/>
    </source>
</evidence>
<keyword evidence="2 7" id="KW-0547">Nucleotide-binding</keyword>
<feature type="region of interest" description="Disordered" evidence="8">
    <location>
        <begin position="510"/>
        <end position="575"/>
    </location>
</feature>
<dbReference type="PANTHER" id="PTHR47959">
    <property type="entry name" value="ATP-DEPENDENT RNA HELICASE RHLE-RELATED"/>
    <property type="match status" value="1"/>
</dbReference>
<evidence type="ECO:0000256" key="2">
    <source>
        <dbReference type="ARBA" id="ARBA00022741"/>
    </source>
</evidence>
<dbReference type="EC" id="3.6.4.13" evidence="1"/>
<dbReference type="PROSITE" id="PS51194">
    <property type="entry name" value="HELICASE_CTER"/>
    <property type="match status" value="1"/>
</dbReference>
<dbReference type="InterPro" id="IPR011545">
    <property type="entry name" value="DEAD/DEAH_box_helicase_dom"/>
</dbReference>
<evidence type="ECO:0000256" key="1">
    <source>
        <dbReference type="ARBA" id="ARBA00012552"/>
    </source>
</evidence>
<feature type="compositionally biased region" description="Low complexity" evidence="8">
    <location>
        <begin position="660"/>
        <end position="675"/>
    </location>
</feature>
<organism evidence="12">
    <name type="scientific">Culicoides sonorensis</name>
    <name type="common">Biting midge</name>
    <dbReference type="NCBI Taxonomy" id="179676"/>
    <lineage>
        <taxon>Eukaryota</taxon>
        <taxon>Metazoa</taxon>
        <taxon>Ecdysozoa</taxon>
        <taxon>Arthropoda</taxon>
        <taxon>Hexapoda</taxon>
        <taxon>Insecta</taxon>
        <taxon>Pterygota</taxon>
        <taxon>Neoptera</taxon>
        <taxon>Endopterygota</taxon>
        <taxon>Diptera</taxon>
        <taxon>Nematocera</taxon>
        <taxon>Chironomoidea</taxon>
        <taxon>Ceratopogonidae</taxon>
        <taxon>Ceratopogoninae</taxon>
        <taxon>Culicoides</taxon>
        <taxon>Monoculicoides</taxon>
    </lineage>
</organism>
<dbReference type="InterPro" id="IPR050079">
    <property type="entry name" value="DEAD_box_RNA_helicase"/>
</dbReference>
<dbReference type="Gene3D" id="3.40.50.300">
    <property type="entry name" value="P-loop containing nucleotide triphosphate hydrolases"/>
    <property type="match status" value="2"/>
</dbReference>
<feature type="compositionally biased region" description="Basic and acidic residues" evidence="8">
    <location>
        <begin position="634"/>
        <end position="644"/>
    </location>
</feature>
<dbReference type="GO" id="GO:0005829">
    <property type="term" value="C:cytosol"/>
    <property type="evidence" value="ECO:0007669"/>
    <property type="project" value="TreeGrafter"/>
</dbReference>
<dbReference type="InterPro" id="IPR001650">
    <property type="entry name" value="Helicase_C-like"/>
</dbReference>
<dbReference type="EMBL" id="UFQT01001052">
    <property type="protein sequence ID" value="SSX28652.1"/>
    <property type="molecule type" value="Genomic_DNA"/>
</dbReference>
<evidence type="ECO:0000313" key="13">
    <source>
        <dbReference type="EMBL" id="SSX28652.1"/>
    </source>
</evidence>
<proteinExistence type="inferred from homology"/>
<dbReference type="SMART" id="SM00490">
    <property type="entry name" value="HELICc"/>
    <property type="match status" value="1"/>
</dbReference>
<dbReference type="GO" id="GO:0010468">
    <property type="term" value="P:regulation of gene expression"/>
    <property type="evidence" value="ECO:0007669"/>
    <property type="project" value="UniProtKB-ARBA"/>
</dbReference>
<dbReference type="InterPro" id="IPR027417">
    <property type="entry name" value="P-loop_NTPase"/>
</dbReference>
<evidence type="ECO:0000259" key="10">
    <source>
        <dbReference type="PROSITE" id="PS51194"/>
    </source>
</evidence>
<evidence type="ECO:0000256" key="7">
    <source>
        <dbReference type="RuleBase" id="RU000492"/>
    </source>
</evidence>
<evidence type="ECO:0000313" key="12">
    <source>
        <dbReference type="EMBL" id="SSX08740.1"/>
    </source>
</evidence>
<dbReference type="GO" id="GO:0005524">
    <property type="term" value="F:ATP binding"/>
    <property type="evidence" value="ECO:0007669"/>
    <property type="project" value="UniProtKB-KW"/>
</dbReference>
<dbReference type="SUPFAM" id="SSF52540">
    <property type="entry name" value="P-loop containing nucleoside triphosphate hydrolases"/>
    <property type="match status" value="1"/>
</dbReference>
<name>A0A336L513_CULSO</name>
<dbReference type="CDD" id="cd18787">
    <property type="entry name" value="SF2_C_DEAD"/>
    <property type="match status" value="1"/>
</dbReference>
<feature type="compositionally biased region" description="Low complexity" evidence="8">
    <location>
        <begin position="554"/>
        <end position="565"/>
    </location>
</feature>
<dbReference type="PANTHER" id="PTHR47959:SF1">
    <property type="entry name" value="ATP-DEPENDENT RNA HELICASE DBPA"/>
    <property type="match status" value="1"/>
</dbReference>
<feature type="domain" description="Helicase C-terminal" evidence="10">
    <location>
        <begin position="266"/>
        <end position="412"/>
    </location>
</feature>
<dbReference type="PROSITE" id="PS51192">
    <property type="entry name" value="HELICASE_ATP_BIND_1"/>
    <property type="match status" value="1"/>
</dbReference>
<dbReference type="InterPro" id="IPR014001">
    <property type="entry name" value="Helicase_ATP-bd"/>
</dbReference>
<dbReference type="EMBL" id="UFQS01001052">
    <property type="protein sequence ID" value="SSX08740.1"/>
    <property type="molecule type" value="Genomic_DNA"/>
</dbReference>
<dbReference type="Pfam" id="PF00270">
    <property type="entry name" value="DEAD"/>
    <property type="match status" value="1"/>
</dbReference>
<evidence type="ECO:0000256" key="3">
    <source>
        <dbReference type="ARBA" id="ARBA00022801"/>
    </source>
</evidence>
<gene>
    <name evidence="12" type="primary">CSON000320</name>
</gene>
<feature type="compositionally biased region" description="Polar residues" evidence="8">
    <location>
        <begin position="603"/>
        <end position="622"/>
    </location>
</feature>
<dbReference type="Pfam" id="PF00271">
    <property type="entry name" value="Helicase_C"/>
    <property type="match status" value="1"/>
</dbReference>
<feature type="compositionally biased region" description="Acidic residues" evidence="8">
    <location>
        <begin position="685"/>
        <end position="705"/>
    </location>
</feature>
<accession>A0A336L513</accession>
<feature type="region of interest" description="Disordered" evidence="8">
    <location>
        <begin position="603"/>
        <end position="739"/>
    </location>
</feature>
<feature type="region of interest" description="Disordered" evidence="8">
    <location>
        <begin position="432"/>
        <end position="455"/>
    </location>
</feature>
<evidence type="ECO:0000256" key="4">
    <source>
        <dbReference type="ARBA" id="ARBA00022806"/>
    </source>
</evidence>
<evidence type="ECO:0000256" key="6">
    <source>
        <dbReference type="PROSITE-ProRule" id="PRU00552"/>
    </source>
</evidence>
<keyword evidence="3 7" id="KW-0378">Hydrolase</keyword>
<reference evidence="12" key="1">
    <citation type="submission" date="2018-04" db="EMBL/GenBank/DDBJ databases">
        <authorList>
            <person name="Go L.Y."/>
            <person name="Mitchell J.A."/>
        </authorList>
    </citation>
    <scope>NUCLEOTIDE SEQUENCE</scope>
    <source>
        <tissue evidence="12">Whole organism</tissue>
    </source>
</reference>
<feature type="domain" description="Helicase ATP-binding" evidence="9">
    <location>
        <begin position="57"/>
        <end position="231"/>
    </location>
</feature>
<dbReference type="AlphaFoldDB" id="A0A336L513"/>
<dbReference type="SMART" id="SM00487">
    <property type="entry name" value="DEXDc"/>
    <property type="match status" value="1"/>
</dbReference>
<evidence type="ECO:0000256" key="5">
    <source>
        <dbReference type="ARBA" id="ARBA00022840"/>
    </source>
</evidence>
<dbReference type="GO" id="GO:0003676">
    <property type="term" value="F:nucleic acid binding"/>
    <property type="evidence" value="ECO:0007669"/>
    <property type="project" value="InterPro"/>
</dbReference>
<comment type="similarity">
    <text evidence="7">Belongs to the DEAD box helicase family.</text>
</comment>
<protein>
    <recommendedName>
        <fullName evidence="1">RNA helicase</fullName>
        <ecNumber evidence="1">3.6.4.13</ecNumber>
    </recommendedName>
</protein>
<dbReference type="GO" id="GO:0016787">
    <property type="term" value="F:hydrolase activity"/>
    <property type="evidence" value="ECO:0007669"/>
    <property type="project" value="UniProtKB-KW"/>
</dbReference>
<dbReference type="VEuPathDB" id="VectorBase:CSON000320"/>
<dbReference type="GO" id="GO:0003724">
    <property type="term" value="F:RNA helicase activity"/>
    <property type="evidence" value="ECO:0007669"/>
    <property type="project" value="UniProtKB-EC"/>
</dbReference>
<evidence type="ECO:0000256" key="8">
    <source>
        <dbReference type="SAM" id="MobiDB-lite"/>
    </source>
</evidence>
<feature type="short sequence motif" description="Q motif" evidence="6">
    <location>
        <begin position="26"/>
        <end position="54"/>
    </location>
</feature>
<dbReference type="InterPro" id="IPR000629">
    <property type="entry name" value="RNA-helicase_DEAD-box_CS"/>
</dbReference>
<dbReference type="PROSITE" id="PS00039">
    <property type="entry name" value="DEAD_ATP_HELICASE"/>
    <property type="match status" value="1"/>
</dbReference>
<dbReference type="InterPro" id="IPR014014">
    <property type="entry name" value="RNA_helicase_DEAD_Q_motif"/>
</dbReference>
<reference evidence="13" key="2">
    <citation type="submission" date="2018-07" db="EMBL/GenBank/DDBJ databases">
        <authorList>
            <person name="Quirk P.G."/>
            <person name="Krulwich T.A."/>
        </authorList>
    </citation>
    <scope>NUCLEOTIDE SEQUENCE</scope>
</reference>
<evidence type="ECO:0000259" key="11">
    <source>
        <dbReference type="PROSITE" id="PS51195"/>
    </source>
</evidence>
<sequence length="777" mass="87225">MSEAKPIGHDIDSKVRTIDVEIDRNVTFEQLMLTPSIIAGLKNNNFIYPSPIQLKAIPLARCGKDLLVQAKSGTGKTLVFAVTVLERFFDEKSKNDKGVQSLVLVPTREIALQVTGVIESIGKKLQNFNVISCIGGTDVEKDRKRVSNAKCVVGTPGRIIHLIRNRMINPENIKLVVLDEADKLLNDSFTADIKEIMEKVSNRDQTLIVSATLDDKAQEQLLPYMKNPLGVTPKKESPILIGITQFIYKLPRMENVIEEMQTKLETLVRILTAYDYNQCLVFTNSQSRAESYANGLHEKGFLAEFISGALDQNSRTKVFERILTSPTCRIIVTTDLLARGIDAERVNLVVNMELPSDQFCYLHRIGRAGRFGSLGAAITFVSEGEEILKFKNILYDHEHPVYTVKEGDAGKILNAIENGTVPEHFETFISINPQNDENSNENEHELEPTEKLEPPGESLMKIFDLYKEFVSSDSPNDLPEDEIPVAKTPVITTTNNIFLQKIMELNLYGDDDKKSDSTVSINGSADYLNNNDDDDENENASKSEAKSNNDSTKSNIDSGSSSDNIQESDLNDEDEKKSLEFNLNTESANERVDNFLDTLDNLSQNMSQKSPSGSHVSATTYTIEGRRQSQQQQEQRHLENKQQGKDSSGSDSDDERSKSPKSSSSPTHSEDSTASNRGSDSYQNEIDDTNGSESTDNEEEEEYFDTTDQIDHHPQLQRPHQSSKSPHGTRGTPASAISMQQRPYAYNRWTNMYWNQANHIVDYVNYWKIVRQQNLSH</sequence>